<evidence type="ECO:0000313" key="2">
    <source>
        <dbReference type="EMBL" id="KAB6566116.1"/>
    </source>
</evidence>
<dbReference type="Proteomes" id="UP001210999">
    <property type="component" value="Unassembled WGS sequence"/>
</dbReference>
<protein>
    <submittedName>
        <fullName evidence="2">Uncharacterized protein</fullName>
    </submittedName>
</protein>
<evidence type="ECO:0000256" key="1">
    <source>
        <dbReference type="SAM" id="MobiDB-lite"/>
    </source>
</evidence>
<dbReference type="EMBL" id="JAQKEI010000057">
    <property type="protein sequence ID" value="MDB0854169.1"/>
    <property type="molecule type" value="Genomic_DNA"/>
</dbReference>
<comment type="caution">
    <text evidence="2">The sequence shown here is derived from an EMBL/GenBank/DDBJ whole genome shotgun (WGS) entry which is preliminary data.</text>
</comment>
<dbReference type="RefSeq" id="WP_038606157.1">
    <property type="nucleotide sequence ID" value="NZ_CAJTAS010000110.1"/>
</dbReference>
<sequence length="62" mass="7385">MSHKHQLHIMNTFGSITYEFFNNKKNYHFDLTGAFSNIIEESEAIEYDDDDDEDEFDDDDDD</sequence>
<dbReference type="Proteomes" id="UP000758576">
    <property type="component" value="Unassembled WGS sequence"/>
</dbReference>
<reference evidence="4" key="3">
    <citation type="submission" date="2022-01" db="EMBL/GenBank/DDBJ databases">
        <title>Collection of gut derived symbiotic bacterial strains cultured from healthy donors.</title>
        <authorList>
            <person name="Lin H."/>
            <person name="Kohout C."/>
            <person name="Waligurski E."/>
            <person name="Pamer E.G."/>
        </authorList>
    </citation>
    <scope>NUCLEOTIDE SEQUENCE</scope>
    <source>
        <strain evidence="4">DFI.6.72</strain>
    </source>
</reference>
<organism evidence="2 6">
    <name type="scientific">Phocaeicola vulgatus</name>
    <name type="common">Bacteroides vulgatus</name>
    <dbReference type="NCBI Taxonomy" id="821"/>
    <lineage>
        <taxon>Bacteria</taxon>
        <taxon>Pseudomonadati</taxon>
        <taxon>Bacteroidota</taxon>
        <taxon>Bacteroidia</taxon>
        <taxon>Bacteroidales</taxon>
        <taxon>Bacteroidaceae</taxon>
        <taxon>Phocaeicola</taxon>
    </lineage>
</organism>
<proteinExistence type="predicted"/>
<dbReference type="AlphaFoldDB" id="A0A413RS16"/>
<evidence type="ECO:0000313" key="4">
    <source>
        <dbReference type="EMBL" id="MCG4691077.1"/>
    </source>
</evidence>
<reference evidence="5" key="4">
    <citation type="submission" date="2023-01" db="EMBL/GenBank/DDBJ databases">
        <title>Human gut microbiome strain richness.</title>
        <authorList>
            <person name="Chen-Liaw A."/>
        </authorList>
    </citation>
    <scope>NUCLEOTIDE SEQUENCE</scope>
    <source>
        <strain evidence="5">H9_m1001271B151109d0_201107</strain>
    </source>
</reference>
<dbReference type="Proteomes" id="UP000462922">
    <property type="component" value="Unassembled WGS sequence"/>
</dbReference>
<accession>A0A413RS16</accession>
<dbReference type="GeneID" id="93446451"/>
<evidence type="ECO:0000313" key="3">
    <source>
        <dbReference type="EMBL" id="MBV3491058.1"/>
    </source>
</evidence>
<dbReference type="EMBL" id="JAKNGO010000092">
    <property type="protein sequence ID" value="MCG4691077.1"/>
    <property type="molecule type" value="Genomic_DNA"/>
</dbReference>
<name>A0A413RS16_PHOVU</name>
<gene>
    <name evidence="2" type="ORF">GAY76_21260</name>
    <name evidence="3" type="ORF">KSX14_21110</name>
    <name evidence="4" type="ORF">L0N01_21075</name>
    <name evidence="5" type="ORF">PL594_22015</name>
</gene>
<reference evidence="3" key="2">
    <citation type="submission" date="2021-06" db="EMBL/GenBank/DDBJ databases">
        <title>Collection of gut derived symbiotic bacterial strains cultured from healthy donors.</title>
        <authorList>
            <person name="Lin H."/>
            <person name="Littmann E."/>
            <person name="Pamer E.G."/>
        </authorList>
    </citation>
    <scope>NUCLEOTIDE SEQUENCE</scope>
    <source>
        <strain evidence="3">MSK.19.85</strain>
    </source>
</reference>
<dbReference type="EMBL" id="WDAX01000092">
    <property type="protein sequence ID" value="KAB6566116.1"/>
    <property type="molecule type" value="Genomic_DNA"/>
</dbReference>
<evidence type="ECO:0000313" key="5">
    <source>
        <dbReference type="EMBL" id="MDB0854169.1"/>
    </source>
</evidence>
<reference evidence="2 6" key="1">
    <citation type="journal article" date="2019" name="Nat. Med.">
        <title>A library of human gut bacterial isolates paired with longitudinal multiomics data enables mechanistic microbiome research.</title>
        <authorList>
            <person name="Poyet M."/>
            <person name="Groussin M."/>
            <person name="Gibbons S.M."/>
            <person name="Avila-Pacheco J."/>
            <person name="Jiang X."/>
            <person name="Kearney S.M."/>
            <person name="Perrotta A.R."/>
            <person name="Berdy B."/>
            <person name="Zhao S."/>
            <person name="Lieberman T.D."/>
            <person name="Swanson P.K."/>
            <person name="Smith M."/>
            <person name="Roesemann S."/>
            <person name="Alexander J.E."/>
            <person name="Rich S.A."/>
            <person name="Livny J."/>
            <person name="Vlamakis H."/>
            <person name="Clish C."/>
            <person name="Bullock K."/>
            <person name="Deik A."/>
            <person name="Scott J."/>
            <person name="Pierce K.A."/>
            <person name="Xavier R.J."/>
            <person name="Alm E.J."/>
        </authorList>
    </citation>
    <scope>NUCLEOTIDE SEQUENCE [LARGE SCALE GENOMIC DNA]</scope>
    <source>
        <strain evidence="2 6">BIOML-A110</strain>
    </source>
</reference>
<dbReference type="Proteomes" id="UP001200843">
    <property type="component" value="Unassembled WGS sequence"/>
</dbReference>
<evidence type="ECO:0000313" key="6">
    <source>
        <dbReference type="Proteomes" id="UP000462922"/>
    </source>
</evidence>
<dbReference type="EMBL" id="JAHOGA010000154">
    <property type="protein sequence ID" value="MBV3491058.1"/>
    <property type="molecule type" value="Genomic_DNA"/>
</dbReference>
<feature type="region of interest" description="Disordered" evidence="1">
    <location>
        <begin position="42"/>
        <end position="62"/>
    </location>
</feature>